<sequence length="266" mass="30713">MSASCPAAPASTAWSCGADLCYKFDPTKVFSVSGDSLAWVDFQIGILLCKNVDEDPEMLLIQLPTLLAANKERYRDCYSPDLDPIRDVTFRDGRFRFIEMEFLEFADTDTFQLRWRATVFESTVSSNWERFCTVNSDEILPSDSCYWFPETDDEKGNEPILNKVISRSPMLDLYHDDVVYIIARQKPRDPNGWVLAVNTKSKKLEQVRSYSADRLYFHRFYLQCAFSKYLSKAPGVLMENTSKGDQRPFIFCVTSILVFQPVQEIW</sequence>
<evidence type="ECO:0000313" key="2">
    <source>
        <dbReference type="EMBL" id="KAG2641574.1"/>
    </source>
</evidence>
<accession>A0A8T0W899</accession>
<dbReference type="InterPro" id="IPR011676">
    <property type="entry name" value="DUF1618"/>
</dbReference>
<feature type="domain" description="DUF1618" evidence="1">
    <location>
        <begin position="39"/>
        <end position="180"/>
    </location>
</feature>
<evidence type="ECO:0000259" key="1">
    <source>
        <dbReference type="Pfam" id="PF07762"/>
    </source>
</evidence>
<keyword evidence="3" id="KW-1185">Reference proteome</keyword>
<protein>
    <recommendedName>
        <fullName evidence="1">DUF1618 domain-containing protein</fullName>
    </recommendedName>
</protein>
<proteinExistence type="predicted"/>
<dbReference type="OrthoDB" id="609077at2759"/>
<organism evidence="2 3">
    <name type="scientific">Panicum virgatum</name>
    <name type="common">Blackwell switchgrass</name>
    <dbReference type="NCBI Taxonomy" id="38727"/>
    <lineage>
        <taxon>Eukaryota</taxon>
        <taxon>Viridiplantae</taxon>
        <taxon>Streptophyta</taxon>
        <taxon>Embryophyta</taxon>
        <taxon>Tracheophyta</taxon>
        <taxon>Spermatophyta</taxon>
        <taxon>Magnoliopsida</taxon>
        <taxon>Liliopsida</taxon>
        <taxon>Poales</taxon>
        <taxon>Poaceae</taxon>
        <taxon>PACMAD clade</taxon>
        <taxon>Panicoideae</taxon>
        <taxon>Panicodae</taxon>
        <taxon>Paniceae</taxon>
        <taxon>Panicinae</taxon>
        <taxon>Panicum</taxon>
        <taxon>Panicum sect. Hiantes</taxon>
    </lineage>
</organism>
<dbReference type="Proteomes" id="UP000823388">
    <property type="component" value="Chromosome 2K"/>
</dbReference>
<comment type="caution">
    <text evidence="2">The sequence shown here is derived from an EMBL/GenBank/DDBJ whole genome shotgun (WGS) entry which is preliminary data.</text>
</comment>
<dbReference type="PANTHER" id="PTHR33074:SF127">
    <property type="entry name" value="OS04G0388000 PROTEIN"/>
    <property type="match status" value="1"/>
</dbReference>
<dbReference type="AlphaFoldDB" id="A0A8T0W899"/>
<gene>
    <name evidence="2" type="ORF">PVAP13_2KG242400</name>
</gene>
<reference evidence="2" key="1">
    <citation type="submission" date="2020-05" db="EMBL/GenBank/DDBJ databases">
        <title>WGS assembly of Panicum virgatum.</title>
        <authorList>
            <person name="Lovell J.T."/>
            <person name="Jenkins J."/>
            <person name="Shu S."/>
            <person name="Juenger T.E."/>
            <person name="Schmutz J."/>
        </authorList>
    </citation>
    <scope>NUCLEOTIDE SEQUENCE</scope>
    <source>
        <strain evidence="2">AP13</strain>
    </source>
</reference>
<evidence type="ECO:0000313" key="3">
    <source>
        <dbReference type="Proteomes" id="UP000823388"/>
    </source>
</evidence>
<dbReference type="PANTHER" id="PTHR33074">
    <property type="entry name" value="EXPRESSED PROTEIN-RELATED"/>
    <property type="match status" value="1"/>
</dbReference>
<dbReference type="Pfam" id="PF07762">
    <property type="entry name" value="DUF1618"/>
    <property type="match status" value="1"/>
</dbReference>
<name>A0A8T0W899_PANVG</name>
<dbReference type="EMBL" id="CM029039">
    <property type="protein sequence ID" value="KAG2641574.1"/>
    <property type="molecule type" value="Genomic_DNA"/>
</dbReference>